<evidence type="ECO:0000256" key="2">
    <source>
        <dbReference type="ARBA" id="ARBA00023027"/>
    </source>
</evidence>
<dbReference type="Pfam" id="PF08125">
    <property type="entry name" value="Mannitol_dh_C"/>
    <property type="match status" value="1"/>
</dbReference>
<name>A0A944MBS0_9GAMM</name>
<dbReference type="SUPFAM" id="SSF51735">
    <property type="entry name" value="NAD(P)-binding Rossmann-fold domains"/>
    <property type="match status" value="1"/>
</dbReference>
<dbReference type="InterPro" id="IPR000669">
    <property type="entry name" value="Mannitol_DH"/>
</dbReference>
<dbReference type="InterPro" id="IPR013131">
    <property type="entry name" value="Mannitol_DH_N"/>
</dbReference>
<dbReference type="EMBL" id="JAHHGM010000026">
    <property type="protein sequence ID" value="MBT2991086.1"/>
    <property type="molecule type" value="Genomic_DNA"/>
</dbReference>
<dbReference type="Pfam" id="PF01232">
    <property type="entry name" value="Mannitol_dh"/>
    <property type="match status" value="1"/>
</dbReference>
<dbReference type="InterPro" id="IPR013118">
    <property type="entry name" value="Mannitol_DH_C"/>
</dbReference>
<dbReference type="InterPro" id="IPR050988">
    <property type="entry name" value="Mannitol_DH/Oxidoreductase"/>
</dbReference>
<evidence type="ECO:0000259" key="4">
    <source>
        <dbReference type="Pfam" id="PF08125"/>
    </source>
</evidence>
<dbReference type="SUPFAM" id="SSF48179">
    <property type="entry name" value="6-phosphogluconate dehydrogenase C-terminal domain-like"/>
    <property type="match status" value="1"/>
</dbReference>
<dbReference type="PANTHER" id="PTHR43362">
    <property type="entry name" value="MANNITOL DEHYDROGENASE DSF1-RELATED"/>
    <property type="match status" value="1"/>
</dbReference>
<dbReference type="Proteomes" id="UP000770889">
    <property type="component" value="Unassembled WGS sequence"/>
</dbReference>
<dbReference type="GO" id="GO:0016616">
    <property type="term" value="F:oxidoreductase activity, acting on the CH-OH group of donors, NAD or NADP as acceptor"/>
    <property type="evidence" value="ECO:0007669"/>
    <property type="project" value="TreeGrafter"/>
</dbReference>
<keyword evidence="2" id="KW-0520">NAD</keyword>
<reference evidence="5 6" key="1">
    <citation type="submission" date="2021-05" db="EMBL/GenBank/DDBJ databases">
        <title>Genetic and Functional Diversity in Clade A Lucinid endosymbionts from the Bahamas.</title>
        <authorList>
            <person name="Giani N.M."/>
            <person name="Engel A.S."/>
            <person name="Campbell B.J."/>
        </authorList>
    </citation>
    <scope>NUCLEOTIDE SEQUENCE [LARGE SCALE GENOMIC DNA]</scope>
    <source>
        <strain evidence="5">LUC16012Gg_MoonRockCtena</strain>
    </source>
</reference>
<accession>A0A944MBS0</accession>
<keyword evidence="1" id="KW-0560">Oxidoreductase</keyword>
<gene>
    <name evidence="5" type="ORF">KME65_19170</name>
</gene>
<dbReference type="InterPro" id="IPR036291">
    <property type="entry name" value="NAD(P)-bd_dom_sf"/>
</dbReference>
<proteinExistence type="predicted"/>
<dbReference type="PANTHER" id="PTHR43362:SF1">
    <property type="entry name" value="MANNITOL DEHYDROGENASE 2-RELATED"/>
    <property type="match status" value="1"/>
</dbReference>
<dbReference type="PRINTS" id="PR00084">
    <property type="entry name" value="MTLDHDRGNASE"/>
</dbReference>
<sequence>MKTRLNEARLAELPEDVEVYDYDRLSVGLGIVHLGIGSFHRAHQAVYTDLALARHRGDWGILGVSFRSGRIAAALNPQGGLYTVIEREGGIRHGRIVGCVKQVAVLSEEAERILSIMSSKEIRIFSATVTEKGYYLDPVSGRLDLDDSMIKADLIQPQTPKTMPALVVEALARRRERNTGPVTVMSCDNLTANGKKMRRSILDFATARDPSLAEWISASVTFPCTMVDRIVPAPGENTVSDAANLIGCDDPAALMTEPFRQWVIEDQFAAGRPAWEDAGAQFVEDVVPFEHAKLRLLNGSHSTFAYLGRLIGYDYIHQSVSNQRLVALVRHQMFNEVIPGLASVEMDLGEYCQTVLRRFANRTLPYTTIQVASDGSQKIPQRWLPAIAASIDNGRRPRALAFSFASWARFLEGRDDDGRVFPINDPDSRWLSDRTKKDIDSETVIHCLIERLGGIASNVSGANLFLDDAAFWLDRMRNYSVADSIREFSSSWV</sequence>
<feature type="domain" description="Mannitol dehydrogenase C-terminal" evidence="4">
    <location>
        <begin position="285"/>
        <end position="441"/>
    </location>
</feature>
<dbReference type="InterPro" id="IPR023027">
    <property type="entry name" value="Mannitol_DH_CS"/>
</dbReference>
<evidence type="ECO:0000313" key="6">
    <source>
        <dbReference type="Proteomes" id="UP000770889"/>
    </source>
</evidence>
<evidence type="ECO:0000256" key="1">
    <source>
        <dbReference type="ARBA" id="ARBA00023002"/>
    </source>
</evidence>
<dbReference type="PROSITE" id="PS00974">
    <property type="entry name" value="MANNITOL_DHGENASE"/>
    <property type="match status" value="1"/>
</dbReference>
<dbReference type="Gene3D" id="1.10.1040.10">
    <property type="entry name" value="N-(1-d-carboxylethyl)-l-norvaline Dehydrogenase, domain 2"/>
    <property type="match status" value="1"/>
</dbReference>
<dbReference type="GO" id="GO:0019594">
    <property type="term" value="P:mannitol metabolic process"/>
    <property type="evidence" value="ECO:0007669"/>
    <property type="project" value="InterPro"/>
</dbReference>
<evidence type="ECO:0000259" key="3">
    <source>
        <dbReference type="Pfam" id="PF01232"/>
    </source>
</evidence>
<protein>
    <submittedName>
        <fullName evidence="5">Mannitol dehydrogenase family protein</fullName>
    </submittedName>
</protein>
<dbReference type="InterPro" id="IPR013328">
    <property type="entry name" value="6PGD_dom2"/>
</dbReference>
<feature type="domain" description="Mannitol dehydrogenase N-terminal" evidence="3">
    <location>
        <begin position="30"/>
        <end position="276"/>
    </location>
</feature>
<comment type="caution">
    <text evidence="5">The sequence shown here is derived from an EMBL/GenBank/DDBJ whole genome shotgun (WGS) entry which is preliminary data.</text>
</comment>
<organism evidence="5 6">
    <name type="scientific">Candidatus Thiodiazotropha taylori</name>
    <dbReference type="NCBI Taxonomy" id="2792791"/>
    <lineage>
        <taxon>Bacteria</taxon>
        <taxon>Pseudomonadati</taxon>
        <taxon>Pseudomonadota</taxon>
        <taxon>Gammaproteobacteria</taxon>
        <taxon>Chromatiales</taxon>
        <taxon>Sedimenticolaceae</taxon>
        <taxon>Candidatus Thiodiazotropha</taxon>
    </lineage>
</organism>
<dbReference type="AlphaFoldDB" id="A0A944MBS0"/>
<dbReference type="InterPro" id="IPR008927">
    <property type="entry name" value="6-PGluconate_DH-like_C_sf"/>
</dbReference>
<evidence type="ECO:0000313" key="5">
    <source>
        <dbReference type="EMBL" id="MBT2991086.1"/>
    </source>
</evidence>
<dbReference type="Gene3D" id="3.40.50.720">
    <property type="entry name" value="NAD(P)-binding Rossmann-like Domain"/>
    <property type="match status" value="1"/>
</dbReference>